<dbReference type="STRING" id="1522189.A0A316W238"/>
<sequence length="739" mass="79677">MIQASSPYVSSGMTSSSSNSSNQNGSSHPAYEVAGAGSSQAATTNSAGAHGGPWMRYRPSLRPATTPSPALLNVTGAAGSMSHPHHSCTPQHPVDHHSSNSPHAEGAATSHVSGSAPWSHTVTSPNSAINAATAAPPPPPPPPPAPLFGIGSLGTGRSQPLAPSLTTTTTNGEALTSPYSPKRRAAHLSGPHQRQDAQQLRSHASNGEVSFALNPEFSKDAENRGNVKITCGGVRFYLHKDVLYYASPFFRGLLQGGWSESEVVCSDEEDAISTTATEPCSELQHSAQQAPTSDVPTALERISSQAQPLQPSASSREADSPLPLAQRDTTIEASQGDDVDGELRLPSPRGHASPRASFHTAHHSLLESNEDDARHSQERDGEALDAQDAIWTDEAETASGARPAQQECSRDIGALDVQGLSNRLQNLATPSSSPQLEPRRAISSADSVSAQRAPVRVRNSAPPLQSPCASSRARPSSLTERRARRTPSRRSRGSREDSRPSISKHSLVADVHLPDEDASTFQDVLCHIYPHLQLLVTWYNIGALMRFDDKYQIPFLRRSCISFLRAALAGRPIEAMALGERHGLEAEYKEASRHVLDNMPSWSLEELNVLSKETLLKLERKRIWFLERILKLSLANPARDYECHAACPDPKACAKSLGERWQAAYQASTRYGPPQPSVVWRHLRELEGTGGQPVAACHRASQAWVQLLFDRMFSITVGLSGTRPQPKFLSIKLVEGAGR</sequence>
<feature type="compositionally biased region" description="Polar residues" evidence="1">
    <location>
        <begin position="110"/>
        <end position="130"/>
    </location>
</feature>
<feature type="domain" description="BTB" evidence="2">
    <location>
        <begin position="225"/>
        <end position="267"/>
    </location>
</feature>
<organism evidence="3 4">
    <name type="scientific">Ceraceosorus guamensis</name>
    <dbReference type="NCBI Taxonomy" id="1522189"/>
    <lineage>
        <taxon>Eukaryota</taxon>
        <taxon>Fungi</taxon>
        <taxon>Dikarya</taxon>
        <taxon>Basidiomycota</taxon>
        <taxon>Ustilaginomycotina</taxon>
        <taxon>Exobasidiomycetes</taxon>
        <taxon>Ceraceosorales</taxon>
        <taxon>Ceraceosoraceae</taxon>
        <taxon>Ceraceosorus</taxon>
    </lineage>
</organism>
<dbReference type="SUPFAM" id="SSF54695">
    <property type="entry name" value="POZ domain"/>
    <property type="match status" value="1"/>
</dbReference>
<evidence type="ECO:0000256" key="1">
    <source>
        <dbReference type="SAM" id="MobiDB-lite"/>
    </source>
</evidence>
<dbReference type="EMBL" id="KZ819367">
    <property type="protein sequence ID" value="PWN43739.1"/>
    <property type="molecule type" value="Genomic_DNA"/>
</dbReference>
<feature type="compositionally biased region" description="Polar residues" evidence="1">
    <location>
        <begin position="37"/>
        <end position="47"/>
    </location>
</feature>
<dbReference type="OrthoDB" id="2524557at2759"/>
<feature type="region of interest" description="Disordered" evidence="1">
    <location>
        <begin position="425"/>
        <end position="504"/>
    </location>
</feature>
<keyword evidence="4" id="KW-1185">Reference proteome</keyword>
<feature type="compositionally biased region" description="Basic residues" evidence="1">
    <location>
        <begin position="482"/>
        <end position="492"/>
    </location>
</feature>
<evidence type="ECO:0000313" key="3">
    <source>
        <dbReference type="EMBL" id="PWN43739.1"/>
    </source>
</evidence>
<reference evidence="3 4" key="1">
    <citation type="journal article" date="2018" name="Mol. Biol. Evol.">
        <title>Broad Genomic Sampling Reveals a Smut Pathogenic Ancestry of the Fungal Clade Ustilaginomycotina.</title>
        <authorList>
            <person name="Kijpornyongpan T."/>
            <person name="Mondo S.J."/>
            <person name="Barry K."/>
            <person name="Sandor L."/>
            <person name="Lee J."/>
            <person name="Lipzen A."/>
            <person name="Pangilinan J."/>
            <person name="LaButti K."/>
            <person name="Hainaut M."/>
            <person name="Henrissat B."/>
            <person name="Grigoriev I.V."/>
            <person name="Spatafora J.W."/>
            <person name="Aime M.C."/>
        </authorList>
    </citation>
    <scope>NUCLEOTIDE SEQUENCE [LARGE SCALE GENOMIC DNA]</scope>
    <source>
        <strain evidence="3 4">MCA 4658</strain>
    </source>
</reference>
<dbReference type="PROSITE" id="PS50097">
    <property type="entry name" value="BTB"/>
    <property type="match status" value="1"/>
</dbReference>
<protein>
    <recommendedName>
        <fullName evidence="2">BTB domain-containing protein</fullName>
    </recommendedName>
</protein>
<name>A0A316W238_9BASI</name>
<feature type="compositionally biased region" description="Polar residues" evidence="1">
    <location>
        <begin position="274"/>
        <end position="295"/>
    </location>
</feature>
<dbReference type="AlphaFoldDB" id="A0A316W238"/>
<dbReference type="CDD" id="cd18186">
    <property type="entry name" value="BTB_POZ_ZBTB_KLHL-like"/>
    <property type="match status" value="1"/>
</dbReference>
<dbReference type="InParanoid" id="A0A316W238"/>
<feature type="compositionally biased region" description="Low complexity" evidence="1">
    <location>
        <begin position="466"/>
        <end position="477"/>
    </location>
</feature>
<feature type="region of interest" description="Disordered" evidence="1">
    <location>
        <begin position="1"/>
        <end position="204"/>
    </location>
</feature>
<dbReference type="InterPro" id="IPR011333">
    <property type="entry name" value="SKP1/BTB/POZ_sf"/>
</dbReference>
<feature type="compositionally biased region" description="Low complexity" evidence="1">
    <location>
        <begin position="1"/>
        <end position="27"/>
    </location>
</feature>
<dbReference type="Proteomes" id="UP000245783">
    <property type="component" value="Unassembled WGS sequence"/>
</dbReference>
<evidence type="ECO:0000313" key="4">
    <source>
        <dbReference type="Proteomes" id="UP000245783"/>
    </source>
</evidence>
<dbReference type="SMART" id="SM00225">
    <property type="entry name" value="BTB"/>
    <property type="match status" value="1"/>
</dbReference>
<dbReference type="GeneID" id="37038811"/>
<dbReference type="Gene3D" id="3.30.710.10">
    <property type="entry name" value="Potassium Channel Kv1.1, Chain A"/>
    <property type="match status" value="2"/>
</dbReference>
<dbReference type="InterPro" id="IPR000210">
    <property type="entry name" value="BTB/POZ_dom"/>
</dbReference>
<dbReference type="RefSeq" id="XP_025370899.1">
    <property type="nucleotide sequence ID" value="XM_025516941.1"/>
</dbReference>
<feature type="compositionally biased region" description="Pro residues" evidence="1">
    <location>
        <begin position="135"/>
        <end position="146"/>
    </location>
</feature>
<accession>A0A316W238</accession>
<feature type="region of interest" description="Disordered" evidence="1">
    <location>
        <begin position="274"/>
        <end position="358"/>
    </location>
</feature>
<feature type="compositionally biased region" description="Polar residues" evidence="1">
    <location>
        <begin position="425"/>
        <end position="435"/>
    </location>
</feature>
<gene>
    <name evidence="3" type="ORF">IE81DRAFT_365578</name>
</gene>
<feature type="compositionally biased region" description="Low complexity" evidence="1">
    <location>
        <begin position="303"/>
        <end position="315"/>
    </location>
</feature>
<proteinExistence type="predicted"/>
<evidence type="ECO:0000259" key="2">
    <source>
        <dbReference type="PROSITE" id="PS50097"/>
    </source>
</evidence>